<feature type="compositionally biased region" description="Basic and acidic residues" evidence="1">
    <location>
        <begin position="583"/>
        <end position="593"/>
    </location>
</feature>
<evidence type="ECO:0008006" key="4">
    <source>
        <dbReference type="Google" id="ProtNLM"/>
    </source>
</evidence>
<feature type="compositionally biased region" description="Low complexity" evidence="1">
    <location>
        <begin position="822"/>
        <end position="903"/>
    </location>
</feature>
<feature type="region of interest" description="Disordered" evidence="1">
    <location>
        <begin position="613"/>
        <end position="641"/>
    </location>
</feature>
<feature type="compositionally biased region" description="Low complexity" evidence="1">
    <location>
        <begin position="772"/>
        <end position="783"/>
    </location>
</feature>
<dbReference type="InParanoid" id="A0A369K117"/>
<feature type="region of interest" description="Disordered" evidence="1">
    <location>
        <begin position="167"/>
        <end position="208"/>
    </location>
</feature>
<comment type="caution">
    <text evidence="2">The sequence shown here is derived from an EMBL/GenBank/DDBJ whole genome shotgun (WGS) entry which is preliminary data.</text>
</comment>
<gene>
    <name evidence="2" type="ORF">Hypma_001307</name>
</gene>
<feature type="compositionally biased region" description="Low complexity" evidence="1">
    <location>
        <begin position="1036"/>
        <end position="1048"/>
    </location>
</feature>
<feature type="region of interest" description="Disordered" evidence="1">
    <location>
        <begin position="55"/>
        <end position="103"/>
    </location>
</feature>
<dbReference type="OrthoDB" id="5964929at2759"/>
<feature type="region of interest" description="Disordered" evidence="1">
    <location>
        <begin position="567"/>
        <end position="593"/>
    </location>
</feature>
<evidence type="ECO:0000313" key="3">
    <source>
        <dbReference type="Proteomes" id="UP000076154"/>
    </source>
</evidence>
<name>A0A369K117_HYPMA</name>
<accession>A0A369K117</accession>
<evidence type="ECO:0000313" key="2">
    <source>
        <dbReference type="EMBL" id="RDB28311.1"/>
    </source>
</evidence>
<evidence type="ECO:0000256" key="1">
    <source>
        <dbReference type="SAM" id="MobiDB-lite"/>
    </source>
</evidence>
<dbReference type="AlphaFoldDB" id="A0A369K117"/>
<feature type="region of interest" description="Disordered" evidence="1">
    <location>
        <begin position="458"/>
        <end position="545"/>
    </location>
</feature>
<reference evidence="2" key="1">
    <citation type="submission" date="2018-04" db="EMBL/GenBank/DDBJ databases">
        <title>Whole genome sequencing of Hypsizygus marmoreus.</title>
        <authorList>
            <person name="Choi I.-G."/>
            <person name="Min B."/>
            <person name="Kim J.-G."/>
            <person name="Kim S."/>
            <person name="Oh Y.-L."/>
            <person name="Kong W.-S."/>
            <person name="Park H."/>
            <person name="Jeong J."/>
            <person name="Song E.-S."/>
        </authorList>
    </citation>
    <scope>NUCLEOTIDE SEQUENCE [LARGE SCALE GENOMIC DNA]</scope>
    <source>
        <strain evidence="2">51987-8</strain>
    </source>
</reference>
<feature type="region of interest" description="Disordered" evidence="1">
    <location>
        <begin position="734"/>
        <end position="919"/>
    </location>
</feature>
<proteinExistence type="predicted"/>
<feature type="compositionally biased region" description="Low complexity" evidence="1">
    <location>
        <begin position="968"/>
        <end position="981"/>
    </location>
</feature>
<keyword evidence="3" id="KW-1185">Reference proteome</keyword>
<feature type="region of interest" description="Disordered" evidence="1">
    <location>
        <begin position="115"/>
        <end position="151"/>
    </location>
</feature>
<feature type="compositionally biased region" description="Acidic residues" evidence="1">
    <location>
        <begin position="71"/>
        <end position="86"/>
    </location>
</feature>
<sequence length="1121" mass="117312">MSTTTQILFNSPALHSLKRDQLVKLCKIHSIKASGKNIELVEKLKKHAETLPRDSPLSIAARSEESSNVDVQEEEGDVTMDGDQSTDDDRPANAQWNFQMPRPSEQWEVVMESIDEMEESSSSQGTLTSLRTLSSTNGGSGEFGTGMSKSSSVSSSIKALASSFGLKRGNTSKSTVSSSSSFPASLSSTSSLSKSSVPPKPDELTQRSAPYSALPASKAPPMTDNFTFDPQTQMAGLLSTELPTPLPGQTLRPGIPVPANARLSLGLNLPSTPTRKDQPTTTIRLISNHASSESAYGRTPQLKPFKTSFDLVLGSPQPTTGGFRGVSLWPSDGAEEKGIYPALPFERPPYPSAAMKASNSDDANAMDTHEDAAMPGSLSFAPASHQPAPPKTPSSTAQLAVSEPFVFGSPLPQHNVTNTQFKSAAASVLEEMNKRLREEGVAGVGMDLISKLQPGAHANGVGARSDRDAKTLSKTGSGLTEKFEKMHEEEFKKMEGIDGFMRRRGMSPKKDVPEASERDRGRESAVAIGKKRKSSVLGHGAGRDRYGRRVSTAGRVSATRVISSGRRPRVIPGSFDDDSEGEGMEREDAVDERDGKRIRIDASAMEVLKAEDAKEPVMGQTTKEEEQAAEEQEEERKRKEKEAIRRKLELNKARRRSSAGVTAARGRVSVGRGGVLLKPQPKPSRFGFLSSAKSLVQNVWNRGKNAAAPSSSNIPKPTVKPAPPPALAHVTKKVPSIGNGPVRPSTVAHPSGTNRVPSLRIDKDKAKGTVGSTSTASSARARSPLPSFAPVPSSRNSMVKPGRQSSIVGTGTSAKSTGTNPSGVSSIGTASRSSVSSSNQSGRVSSMGSKKALTSTSAGSSSSRLSSSKMSSSRLSSSSRLLAPTASSLAKTTHPSTSGSGSTLKSVAEASSSGSGGRINQGAEALHMITNSSGVAKGPWSPRPGAILSKPLQMPSGIPSPVRKRVVESSASSVGGATSVSDIGEPSTSTAAGPPARQRSMVGRKPRISRSKVIAKLASQRAAAGDSGGITGKVGGTPSSGRTRSSLGVKAQRASFGGHLKGGGIKGAGDGVLLSAKKRARQSEYLRRRSRVAPITLGEGSGQGMTMRGGGGEDNMDVDDT</sequence>
<feature type="compositionally biased region" description="Low complexity" evidence="1">
    <location>
        <begin position="172"/>
        <end position="197"/>
    </location>
</feature>
<feature type="region of interest" description="Disordered" evidence="1">
    <location>
        <begin position="1095"/>
        <end position="1121"/>
    </location>
</feature>
<feature type="compositionally biased region" description="Basic and acidic residues" evidence="1">
    <location>
        <begin position="508"/>
        <end position="523"/>
    </location>
</feature>
<feature type="compositionally biased region" description="Low complexity" evidence="1">
    <location>
        <begin position="120"/>
        <end position="137"/>
    </location>
</feature>
<feature type="region of interest" description="Disordered" evidence="1">
    <location>
        <begin position="351"/>
        <end position="397"/>
    </location>
</feature>
<protein>
    <recommendedName>
        <fullName evidence="4">SAP domain-containing protein</fullName>
    </recommendedName>
</protein>
<organism evidence="2 3">
    <name type="scientific">Hypsizygus marmoreus</name>
    <name type="common">White beech mushroom</name>
    <name type="synonym">Agaricus marmoreus</name>
    <dbReference type="NCBI Taxonomy" id="39966"/>
    <lineage>
        <taxon>Eukaryota</taxon>
        <taxon>Fungi</taxon>
        <taxon>Dikarya</taxon>
        <taxon>Basidiomycota</taxon>
        <taxon>Agaricomycotina</taxon>
        <taxon>Agaricomycetes</taxon>
        <taxon>Agaricomycetidae</taxon>
        <taxon>Agaricales</taxon>
        <taxon>Tricholomatineae</taxon>
        <taxon>Lyophyllaceae</taxon>
        <taxon>Hypsizygus</taxon>
    </lineage>
</organism>
<dbReference type="Proteomes" id="UP000076154">
    <property type="component" value="Unassembled WGS sequence"/>
</dbReference>
<feature type="compositionally biased region" description="Basic and acidic residues" evidence="1">
    <location>
        <begin position="481"/>
        <end position="496"/>
    </location>
</feature>
<feature type="region of interest" description="Disordered" evidence="1">
    <location>
        <begin position="934"/>
        <end position="1048"/>
    </location>
</feature>
<feature type="compositionally biased region" description="Gly residues" evidence="1">
    <location>
        <begin position="1099"/>
        <end position="1113"/>
    </location>
</feature>
<dbReference type="EMBL" id="LUEZ02000012">
    <property type="protein sequence ID" value="RDB28311.1"/>
    <property type="molecule type" value="Genomic_DNA"/>
</dbReference>
<feature type="compositionally biased region" description="Gly residues" evidence="1">
    <location>
        <begin position="1026"/>
        <end position="1035"/>
    </location>
</feature>
<dbReference type="STRING" id="39966.A0A369K117"/>
<feature type="compositionally biased region" description="Polar residues" evidence="1">
    <location>
        <begin position="793"/>
        <end position="821"/>
    </location>
</feature>